<evidence type="ECO:0000313" key="2">
    <source>
        <dbReference type="Proteomes" id="UP000887565"/>
    </source>
</evidence>
<accession>A0A915KVC6</accession>
<protein>
    <submittedName>
        <fullName evidence="3">Uncharacterized protein</fullName>
    </submittedName>
</protein>
<evidence type="ECO:0000256" key="1">
    <source>
        <dbReference type="SAM" id="MobiDB-lite"/>
    </source>
</evidence>
<keyword evidence="2" id="KW-1185">Reference proteome</keyword>
<evidence type="ECO:0000313" key="3">
    <source>
        <dbReference type="WBParaSite" id="nRc.2.0.1.t42750-RA"/>
    </source>
</evidence>
<dbReference type="Proteomes" id="UP000887565">
    <property type="component" value="Unplaced"/>
</dbReference>
<dbReference type="AlphaFoldDB" id="A0A915KVC6"/>
<proteinExistence type="predicted"/>
<dbReference type="WBParaSite" id="nRc.2.0.1.t42750-RA">
    <property type="protein sequence ID" value="nRc.2.0.1.t42750-RA"/>
    <property type="gene ID" value="nRc.2.0.1.g42750"/>
</dbReference>
<organism evidence="2 3">
    <name type="scientific">Romanomermis culicivorax</name>
    <name type="common">Nematode worm</name>
    <dbReference type="NCBI Taxonomy" id="13658"/>
    <lineage>
        <taxon>Eukaryota</taxon>
        <taxon>Metazoa</taxon>
        <taxon>Ecdysozoa</taxon>
        <taxon>Nematoda</taxon>
        <taxon>Enoplea</taxon>
        <taxon>Dorylaimia</taxon>
        <taxon>Mermithida</taxon>
        <taxon>Mermithoidea</taxon>
        <taxon>Mermithidae</taxon>
        <taxon>Romanomermis</taxon>
    </lineage>
</organism>
<name>A0A915KVC6_ROMCU</name>
<sequence length="53" mass="6234">FPKIRANCRPLRSVHLVVLQIRFHFGQRPLRTGRPLRPASKRHVASDDRRTYG</sequence>
<reference evidence="3" key="1">
    <citation type="submission" date="2022-11" db="UniProtKB">
        <authorList>
            <consortium name="WormBaseParasite"/>
        </authorList>
    </citation>
    <scope>IDENTIFICATION</scope>
</reference>
<feature type="region of interest" description="Disordered" evidence="1">
    <location>
        <begin position="30"/>
        <end position="53"/>
    </location>
</feature>
<feature type="compositionally biased region" description="Basic and acidic residues" evidence="1">
    <location>
        <begin position="44"/>
        <end position="53"/>
    </location>
</feature>